<gene>
    <name evidence="2" type="ORF">HU738_003645</name>
    <name evidence="1" type="ORF">HU738_01480</name>
</gene>
<keyword evidence="3" id="KW-1185">Reference proteome</keyword>
<evidence type="ECO:0000313" key="2">
    <source>
        <dbReference type="EMBL" id="MBV4540132.1"/>
    </source>
</evidence>
<protein>
    <submittedName>
        <fullName evidence="1">Uncharacterized protein</fullName>
    </submittedName>
</protein>
<reference evidence="1" key="2">
    <citation type="submission" date="2020-07" db="EMBL/GenBank/DDBJ databases">
        <authorList>
            <person name="Lood C."/>
            <person name="Girard L."/>
        </authorList>
    </citation>
    <scope>NUCLEOTIDE SEQUENCE</scope>
    <source>
        <strain evidence="1">RW4S2</strain>
    </source>
</reference>
<evidence type="ECO:0000313" key="1">
    <source>
        <dbReference type="EMBL" id="MBC3469216.1"/>
    </source>
</evidence>
<dbReference type="EMBL" id="JABWRP020000002">
    <property type="protein sequence ID" value="MBV4540132.1"/>
    <property type="molecule type" value="Genomic_DNA"/>
</dbReference>
<dbReference type="EMBL" id="JABWRP010000001">
    <property type="protein sequence ID" value="MBC3469216.1"/>
    <property type="molecule type" value="Genomic_DNA"/>
</dbReference>
<organism evidence="1">
    <name type="scientific">Pseudomonas vlassakiae</name>
    <dbReference type="NCBI Taxonomy" id="485888"/>
    <lineage>
        <taxon>Bacteria</taxon>
        <taxon>Pseudomonadati</taxon>
        <taxon>Pseudomonadota</taxon>
        <taxon>Gammaproteobacteria</taxon>
        <taxon>Pseudomonadales</taxon>
        <taxon>Pseudomonadaceae</taxon>
        <taxon>Pseudomonas</taxon>
    </lineage>
</organism>
<sequence>MPKVEVVVMAVEAVMAADMEVGIQAVWEGTAEMAKALEAITLARPHAITV</sequence>
<dbReference type="Proteomes" id="UP000628137">
    <property type="component" value="Unassembled WGS sequence"/>
</dbReference>
<evidence type="ECO:0000313" key="3">
    <source>
        <dbReference type="Proteomes" id="UP000628137"/>
    </source>
</evidence>
<accession>A0A923K3L9</accession>
<name>A0A923K3L9_9PSED</name>
<reference evidence="1 3" key="1">
    <citation type="journal article" date="2020" name="Microorganisms">
        <title>Reliable Identification of Environmental Pseudomonas Isolates Using the rpoD Gene.</title>
        <authorList>
            <consortium name="The Broad Institute Genome Sequencing Platform"/>
            <person name="Girard L."/>
            <person name="Lood C."/>
            <person name="Rokni-Zadeh H."/>
            <person name="van Noort V."/>
            <person name="Lavigne R."/>
            <person name="De Mot R."/>
        </authorList>
    </citation>
    <scope>NUCLEOTIDE SEQUENCE</scope>
    <source>
        <strain evidence="1 3">RW4S2</strain>
    </source>
</reference>
<proteinExistence type="predicted"/>
<reference evidence="2" key="3">
    <citation type="submission" date="2021-06" db="EMBL/GenBank/DDBJ databases">
        <title>Updating the genus Pseudomonas: Description of 43 new species and partition of the Pseudomonas putida group.</title>
        <authorList>
            <person name="Girard L."/>
            <person name="Lood C."/>
            <person name="Vandamme P."/>
            <person name="Rokni-Zadeh H."/>
            <person name="Van Noort V."/>
            <person name="Hofte M."/>
            <person name="Lavigne R."/>
            <person name="De Mot R."/>
        </authorList>
    </citation>
    <scope>NUCLEOTIDE SEQUENCE</scope>
    <source>
        <strain evidence="2">RW4S2</strain>
    </source>
</reference>
<dbReference type="AlphaFoldDB" id="A0A923K3L9"/>
<comment type="caution">
    <text evidence="1">The sequence shown here is derived from an EMBL/GenBank/DDBJ whole genome shotgun (WGS) entry which is preliminary data.</text>
</comment>